<name>A0A0E4BYU3_9BRAD</name>
<evidence type="ECO:0000313" key="2">
    <source>
        <dbReference type="Proteomes" id="UP000063308"/>
    </source>
</evidence>
<gene>
    <name evidence="1" type="ORF">NK6_c_119</name>
</gene>
<dbReference type="AlphaFoldDB" id="A0A0E4BYU3"/>
<dbReference type="RefSeq" id="WP_211434219.1">
    <property type="nucleotide sequence ID" value="NZ_JAFCKD010000126.1"/>
</dbReference>
<protein>
    <submittedName>
        <fullName evidence="1">Uncharacterized protein</fullName>
    </submittedName>
</protein>
<accession>A0A0E4BYU3</accession>
<geneLocation type="plasmid" evidence="2">
    <name>pNK6c DNA</name>
</geneLocation>
<reference evidence="1 2" key="1">
    <citation type="submission" date="2014-11" db="EMBL/GenBank/DDBJ databases">
        <title>Symbiosis island explosion on the genome of extra-slow-growing strains of soybean bradyrhizobia with massive insertion sequences.</title>
        <authorList>
            <person name="Iida T."/>
            <person name="Minamisawa K."/>
        </authorList>
    </citation>
    <scope>NUCLEOTIDE SEQUENCE [LARGE SCALE GENOMIC DNA]</scope>
    <source>
        <strain evidence="1 2">NK6</strain>
        <plasmid evidence="2">pNK6c DNA</plasmid>
    </source>
</reference>
<proteinExistence type="predicted"/>
<keyword evidence="1" id="KW-0614">Plasmid</keyword>
<sequence length="75" mass="8738">MIDNGQNWDAAETDTLLLALLRNATRADRPSRDARNRFYQHIVRMRRIDKYEDVLTFLQSDGWVPPPPEPPADDD</sequence>
<dbReference type="EMBL" id="AP014687">
    <property type="protein sequence ID" value="BAR63526.1"/>
    <property type="molecule type" value="Genomic_DNA"/>
</dbReference>
<dbReference type="Proteomes" id="UP000063308">
    <property type="component" value="Plasmid pNK6c"/>
</dbReference>
<organism evidence="1 2">
    <name type="scientific">Bradyrhizobium diazoefficiens</name>
    <dbReference type="NCBI Taxonomy" id="1355477"/>
    <lineage>
        <taxon>Bacteria</taxon>
        <taxon>Pseudomonadati</taxon>
        <taxon>Pseudomonadota</taxon>
        <taxon>Alphaproteobacteria</taxon>
        <taxon>Hyphomicrobiales</taxon>
        <taxon>Nitrobacteraceae</taxon>
        <taxon>Bradyrhizobium</taxon>
    </lineage>
</organism>
<evidence type="ECO:0000313" key="1">
    <source>
        <dbReference type="EMBL" id="BAR63526.1"/>
    </source>
</evidence>